<reference evidence="1 3" key="2">
    <citation type="journal article" date="2018" name="Plant J.">
        <title>The Physcomitrella patens chromosome-scale assembly reveals moss genome structure and evolution.</title>
        <authorList>
            <person name="Lang D."/>
            <person name="Ullrich K.K."/>
            <person name="Murat F."/>
            <person name="Fuchs J."/>
            <person name="Jenkins J."/>
            <person name="Haas F.B."/>
            <person name="Piednoel M."/>
            <person name="Gundlach H."/>
            <person name="Van Bel M."/>
            <person name="Meyberg R."/>
            <person name="Vives C."/>
            <person name="Morata J."/>
            <person name="Symeonidi A."/>
            <person name="Hiss M."/>
            <person name="Muchero W."/>
            <person name="Kamisugi Y."/>
            <person name="Saleh O."/>
            <person name="Blanc G."/>
            <person name="Decker E.L."/>
            <person name="van Gessel N."/>
            <person name="Grimwood J."/>
            <person name="Hayes R.D."/>
            <person name="Graham S.W."/>
            <person name="Gunter L.E."/>
            <person name="McDaniel S.F."/>
            <person name="Hoernstein S.N.W."/>
            <person name="Larsson A."/>
            <person name="Li F.W."/>
            <person name="Perroud P.F."/>
            <person name="Phillips J."/>
            <person name="Ranjan P."/>
            <person name="Rokshar D.S."/>
            <person name="Rothfels C.J."/>
            <person name="Schneider L."/>
            <person name="Shu S."/>
            <person name="Stevenson D.W."/>
            <person name="Thummler F."/>
            <person name="Tillich M."/>
            <person name="Villarreal Aguilar J.C."/>
            <person name="Widiez T."/>
            <person name="Wong G.K."/>
            <person name="Wymore A."/>
            <person name="Zhang Y."/>
            <person name="Zimmer A.D."/>
            <person name="Quatrano R.S."/>
            <person name="Mayer K.F.X."/>
            <person name="Goodstein D."/>
            <person name="Casacuberta J.M."/>
            <person name="Vandepoele K."/>
            <person name="Reski R."/>
            <person name="Cuming A.C."/>
            <person name="Tuskan G.A."/>
            <person name="Maumus F."/>
            <person name="Salse J."/>
            <person name="Schmutz J."/>
            <person name="Rensing S.A."/>
        </authorList>
    </citation>
    <scope>NUCLEOTIDE SEQUENCE [LARGE SCALE GENOMIC DNA]</scope>
    <source>
        <strain evidence="2 3">cv. Gransden 2004</strain>
    </source>
</reference>
<gene>
    <name evidence="1" type="ORF">PHYPA_022380</name>
</gene>
<keyword evidence="3" id="KW-1185">Reference proteome</keyword>
<dbReference type="Gramene" id="Pp3c17_20450V3.1">
    <property type="protein sequence ID" value="Pp3c17_20450V3.1"/>
    <property type="gene ID" value="Pp3c17_20450"/>
</dbReference>
<dbReference type="Proteomes" id="UP000006727">
    <property type="component" value="Chromosome 17"/>
</dbReference>
<evidence type="ECO:0000313" key="2">
    <source>
        <dbReference type="EnsemblPlants" id="Pp3c17_20450V3.1"/>
    </source>
</evidence>
<reference evidence="2" key="3">
    <citation type="submission" date="2020-12" db="UniProtKB">
        <authorList>
            <consortium name="EnsemblPlants"/>
        </authorList>
    </citation>
    <scope>IDENTIFICATION</scope>
</reference>
<name>A0A2K1J4S4_PHYPA</name>
<evidence type="ECO:0000313" key="1">
    <source>
        <dbReference type="EMBL" id="PNR36529.1"/>
    </source>
</evidence>
<dbReference type="EMBL" id="ABEU02000017">
    <property type="protein sequence ID" value="PNR36529.1"/>
    <property type="molecule type" value="Genomic_DNA"/>
</dbReference>
<sequence>MVQGFGVAGAALLHCAVFIGGERGSSLT</sequence>
<evidence type="ECO:0000313" key="3">
    <source>
        <dbReference type="Proteomes" id="UP000006727"/>
    </source>
</evidence>
<reference evidence="1 3" key="1">
    <citation type="journal article" date="2008" name="Science">
        <title>The Physcomitrella genome reveals evolutionary insights into the conquest of land by plants.</title>
        <authorList>
            <person name="Rensing S."/>
            <person name="Lang D."/>
            <person name="Zimmer A."/>
            <person name="Terry A."/>
            <person name="Salamov A."/>
            <person name="Shapiro H."/>
            <person name="Nishiyama T."/>
            <person name="Perroud P.-F."/>
            <person name="Lindquist E."/>
            <person name="Kamisugi Y."/>
            <person name="Tanahashi T."/>
            <person name="Sakakibara K."/>
            <person name="Fujita T."/>
            <person name="Oishi K."/>
            <person name="Shin-I T."/>
            <person name="Kuroki Y."/>
            <person name="Toyoda A."/>
            <person name="Suzuki Y."/>
            <person name="Hashimoto A."/>
            <person name="Yamaguchi K."/>
            <person name="Sugano A."/>
            <person name="Kohara Y."/>
            <person name="Fujiyama A."/>
            <person name="Anterola A."/>
            <person name="Aoki S."/>
            <person name="Ashton N."/>
            <person name="Barbazuk W.B."/>
            <person name="Barker E."/>
            <person name="Bennetzen J."/>
            <person name="Bezanilla M."/>
            <person name="Blankenship R."/>
            <person name="Cho S.H."/>
            <person name="Dutcher S."/>
            <person name="Estelle M."/>
            <person name="Fawcett J.A."/>
            <person name="Gundlach H."/>
            <person name="Hanada K."/>
            <person name="Heyl A."/>
            <person name="Hicks K.A."/>
            <person name="Hugh J."/>
            <person name="Lohr M."/>
            <person name="Mayer K."/>
            <person name="Melkozernov A."/>
            <person name="Murata T."/>
            <person name="Nelson D."/>
            <person name="Pils B."/>
            <person name="Prigge M."/>
            <person name="Reiss B."/>
            <person name="Renner T."/>
            <person name="Rombauts S."/>
            <person name="Rushton P."/>
            <person name="Sanderfoot A."/>
            <person name="Schween G."/>
            <person name="Shiu S.-H."/>
            <person name="Stueber K."/>
            <person name="Theodoulou F.L."/>
            <person name="Tu H."/>
            <person name="Van de Peer Y."/>
            <person name="Verrier P.J."/>
            <person name="Waters E."/>
            <person name="Wood A."/>
            <person name="Yang L."/>
            <person name="Cove D."/>
            <person name="Cuming A."/>
            <person name="Hasebe M."/>
            <person name="Lucas S."/>
            <person name="Mishler D.B."/>
            <person name="Reski R."/>
            <person name="Grigoriev I."/>
            <person name="Quatrano R.S."/>
            <person name="Boore J.L."/>
        </authorList>
    </citation>
    <scope>NUCLEOTIDE SEQUENCE [LARGE SCALE GENOMIC DNA]</scope>
    <source>
        <strain evidence="2 3">cv. Gransden 2004</strain>
    </source>
</reference>
<proteinExistence type="predicted"/>
<dbReference type="InParanoid" id="A0A2K1J4S4"/>
<organism evidence="1">
    <name type="scientific">Physcomitrium patens</name>
    <name type="common">Spreading-leaved earth moss</name>
    <name type="synonym">Physcomitrella patens</name>
    <dbReference type="NCBI Taxonomy" id="3218"/>
    <lineage>
        <taxon>Eukaryota</taxon>
        <taxon>Viridiplantae</taxon>
        <taxon>Streptophyta</taxon>
        <taxon>Embryophyta</taxon>
        <taxon>Bryophyta</taxon>
        <taxon>Bryophytina</taxon>
        <taxon>Bryopsida</taxon>
        <taxon>Funariidae</taxon>
        <taxon>Funariales</taxon>
        <taxon>Funariaceae</taxon>
        <taxon>Physcomitrium</taxon>
    </lineage>
</organism>
<dbReference type="EnsemblPlants" id="Pp3c17_20450V3.1">
    <property type="protein sequence ID" value="Pp3c17_20450V3.1"/>
    <property type="gene ID" value="Pp3c17_20450"/>
</dbReference>
<protein>
    <submittedName>
        <fullName evidence="1 2">Uncharacterized protein</fullName>
    </submittedName>
</protein>
<accession>A0A2K1J4S4</accession>
<dbReference type="AlphaFoldDB" id="A0A2K1J4S4"/>